<keyword evidence="3" id="KW-0645">Protease</keyword>
<keyword evidence="9" id="KW-1185">Reference proteome</keyword>
<evidence type="ECO:0000256" key="5">
    <source>
        <dbReference type="ARBA" id="ARBA00022801"/>
    </source>
</evidence>
<protein>
    <recommendedName>
        <fullName evidence="7">Ubiquitin-like protease family profile domain-containing protein</fullName>
    </recommendedName>
</protein>
<dbReference type="GO" id="GO:0016926">
    <property type="term" value="P:protein desumoylation"/>
    <property type="evidence" value="ECO:0007669"/>
    <property type="project" value="TreeGrafter"/>
</dbReference>
<evidence type="ECO:0000259" key="7">
    <source>
        <dbReference type="PROSITE" id="PS50600"/>
    </source>
</evidence>
<dbReference type="RefSeq" id="XP_012202155.1">
    <property type="nucleotide sequence ID" value="XM_012346765.1"/>
</dbReference>
<keyword evidence="5" id="KW-0378">Hydrolase</keyword>
<accession>A0A067CD00</accession>
<dbReference type="OrthoDB" id="442460at2759"/>
<dbReference type="KEGG" id="spar:SPRG_07771"/>
<feature type="domain" description="Ubiquitin-like protease family profile" evidence="7">
    <location>
        <begin position="312"/>
        <end position="525"/>
    </location>
</feature>
<gene>
    <name evidence="8" type="ORF">SPRG_07771</name>
</gene>
<dbReference type="InterPro" id="IPR051947">
    <property type="entry name" value="Sentrin-specific_protease"/>
</dbReference>
<feature type="region of interest" description="Disordered" evidence="6">
    <location>
        <begin position="188"/>
        <end position="208"/>
    </location>
</feature>
<dbReference type="OMA" id="INETGHW"/>
<evidence type="ECO:0000256" key="3">
    <source>
        <dbReference type="ARBA" id="ARBA00022670"/>
    </source>
</evidence>
<dbReference type="PANTHER" id="PTHR46896">
    <property type="entry name" value="SENTRIN-SPECIFIC PROTEASE"/>
    <property type="match status" value="1"/>
</dbReference>
<dbReference type="Proteomes" id="UP000030745">
    <property type="component" value="Unassembled WGS sequence"/>
</dbReference>
<organism evidence="8 9">
    <name type="scientific">Saprolegnia parasitica (strain CBS 223.65)</name>
    <dbReference type="NCBI Taxonomy" id="695850"/>
    <lineage>
        <taxon>Eukaryota</taxon>
        <taxon>Sar</taxon>
        <taxon>Stramenopiles</taxon>
        <taxon>Oomycota</taxon>
        <taxon>Saprolegniomycetes</taxon>
        <taxon>Saprolegniales</taxon>
        <taxon>Saprolegniaceae</taxon>
        <taxon>Saprolegnia</taxon>
    </lineage>
</organism>
<name>A0A067CD00_SAPPC</name>
<dbReference type="InterPro" id="IPR038765">
    <property type="entry name" value="Papain-like_cys_pep_sf"/>
</dbReference>
<dbReference type="Gene3D" id="1.10.418.20">
    <property type="match status" value="1"/>
</dbReference>
<dbReference type="GO" id="GO:0005737">
    <property type="term" value="C:cytoplasm"/>
    <property type="evidence" value="ECO:0007669"/>
    <property type="project" value="TreeGrafter"/>
</dbReference>
<keyword evidence="2" id="KW-0597">Phosphoprotein</keyword>
<evidence type="ECO:0000313" key="8">
    <source>
        <dbReference type="EMBL" id="KDO27060.1"/>
    </source>
</evidence>
<dbReference type="InterPro" id="IPR003653">
    <property type="entry name" value="Peptidase_C48_C"/>
</dbReference>
<reference evidence="8 9" key="1">
    <citation type="journal article" date="2013" name="PLoS Genet.">
        <title>Distinctive expansion of potential virulence genes in the genome of the oomycete fish pathogen Saprolegnia parasitica.</title>
        <authorList>
            <person name="Jiang R.H."/>
            <person name="de Bruijn I."/>
            <person name="Haas B.J."/>
            <person name="Belmonte R."/>
            <person name="Lobach L."/>
            <person name="Christie J."/>
            <person name="van den Ackerveken G."/>
            <person name="Bottin A."/>
            <person name="Bulone V."/>
            <person name="Diaz-Moreno S.M."/>
            <person name="Dumas B."/>
            <person name="Fan L."/>
            <person name="Gaulin E."/>
            <person name="Govers F."/>
            <person name="Grenville-Briggs L.J."/>
            <person name="Horner N.R."/>
            <person name="Levin J.Z."/>
            <person name="Mammella M."/>
            <person name="Meijer H.J."/>
            <person name="Morris P."/>
            <person name="Nusbaum C."/>
            <person name="Oome S."/>
            <person name="Phillips A.J."/>
            <person name="van Rooyen D."/>
            <person name="Rzeszutek E."/>
            <person name="Saraiva M."/>
            <person name="Secombes C.J."/>
            <person name="Seidl M.F."/>
            <person name="Snel B."/>
            <person name="Stassen J.H."/>
            <person name="Sykes S."/>
            <person name="Tripathy S."/>
            <person name="van den Berg H."/>
            <person name="Vega-Arreguin J.C."/>
            <person name="Wawra S."/>
            <person name="Young S.K."/>
            <person name="Zeng Q."/>
            <person name="Dieguez-Uribeondo J."/>
            <person name="Russ C."/>
            <person name="Tyler B.M."/>
            <person name="van West P."/>
        </authorList>
    </citation>
    <scope>NUCLEOTIDE SEQUENCE [LARGE SCALE GENOMIC DNA]</scope>
    <source>
        <strain evidence="8 9">CBS 223.65</strain>
    </source>
</reference>
<dbReference type="GO" id="GO:0070139">
    <property type="term" value="F:SUMO-specific endopeptidase activity"/>
    <property type="evidence" value="ECO:0007669"/>
    <property type="project" value="TreeGrafter"/>
</dbReference>
<dbReference type="PANTHER" id="PTHR46896:SF3">
    <property type="entry name" value="FI06413P-RELATED"/>
    <property type="match status" value="1"/>
</dbReference>
<evidence type="ECO:0000313" key="9">
    <source>
        <dbReference type="Proteomes" id="UP000030745"/>
    </source>
</evidence>
<sequence>MDLVEVKYTAEDRSKSFGLRLMPATENGSGAVLVGFTAERRPSMRDLPPFRYQLHSLDDMALTAMPFKTIVATLAKHTTYPVMVRFVSCPMACELAFPTKHKKLNLKVEEAGGRLRIVEYWRPFRTQSPIPSIALGSHYIAAINGIATLTSQQVIELLRTETTFPAIVHVSIEQDDESTLVQGRLLSGRATRQSASSPPPPKRARPNVVAAPTLPSTSIDNPIVLSDSSDGDDAAEAKPLAPASGAFLVRGKAVRSLFGVGTIRHVAIHPEHSIFTVRLPGGGVGYFNRQSLHCVDEEPYATYLKRRTKGQVVLTYGDVGRLDDGRLFNDSILEFYLSYLYDTLPLQHATYICSTFLFGTFQQARKNGLDAAHAAVKRWTKAIDLFETKYLVVPINETGHWSVAIVCNLNRFVQANVCKCSLFRPEAICTPTICNMCHRPREIEQGINDNVCIVMLDSLKCHRTVRITKFLREYLQLEWDTTHRSVHGPLLLNQKVLPAVVPPWIPRQTNNCDCGVFVLQYVELFLRRPPRINVEFVLAKRTKAAAASLSLLSNETVLDATWFEDAAIPAKRRHLEHLMQDPRVVQLHAPPMADMMPTWSDDR</sequence>
<evidence type="ECO:0000256" key="4">
    <source>
        <dbReference type="ARBA" id="ARBA00022786"/>
    </source>
</evidence>
<proteinExistence type="inferred from homology"/>
<dbReference type="Pfam" id="PF02902">
    <property type="entry name" value="Peptidase_C48"/>
    <property type="match status" value="1"/>
</dbReference>
<keyword evidence="4" id="KW-0833">Ubl conjugation pathway</keyword>
<dbReference type="EMBL" id="KK583219">
    <property type="protein sequence ID" value="KDO27060.1"/>
    <property type="molecule type" value="Genomic_DNA"/>
</dbReference>
<evidence type="ECO:0000256" key="6">
    <source>
        <dbReference type="SAM" id="MobiDB-lite"/>
    </source>
</evidence>
<dbReference type="Gene3D" id="3.30.310.130">
    <property type="entry name" value="Ubiquitin-related"/>
    <property type="match status" value="1"/>
</dbReference>
<dbReference type="AlphaFoldDB" id="A0A067CD00"/>
<dbReference type="GO" id="GO:0006508">
    <property type="term" value="P:proteolysis"/>
    <property type="evidence" value="ECO:0007669"/>
    <property type="project" value="UniProtKB-KW"/>
</dbReference>
<evidence type="ECO:0000256" key="1">
    <source>
        <dbReference type="ARBA" id="ARBA00005234"/>
    </source>
</evidence>
<dbReference type="GeneID" id="24130023"/>
<dbReference type="PROSITE" id="PS50600">
    <property type="entry name" value="ULP_PROTEASE"/>
    <property type="match status" value="1"/>
</dbReference>
<dbReference type="SUPFAM" id="SSF54001">
    <property type="entry name" value="Cysteine proteinases"/>
    <property type="match status" value="1"/>
</dbReference>
<dbReference type="STRING" id="695850.A0A067CD00"/>
<dbReference type="GO" id="GO:0005634">
    <property type="term" value="C:nucleus"/>
    <property type="evidence" value="ECO:0007669"/>
    <property type="project" value="TreeGrafter"/>
</dbReference>
<comment type="similarity">
    <text evidence="1">Belongs to the peptidase C48 family.</text>
</comment>
<evidence type="ECO:0000256" key="2">
    <source>
        <dbReference type="ARBA" id="ARBA00022553"/>
    </source>
</evidence>
<dbReference type="VEuPathDB" id="FungiDB:SPRG_07771"/>